<gene>
    <name evidence="3" type="ORF">WDV06_32025</name>
</gene>
<evidence type="ECO:0000259" key="2">
    <source>
        <dbReference type="Pfam" id="PF13460"/>
    </source>
</evidence>
<organism evidence="3 4">
    <name type="scientific">Streptomyces racemochromogenes</name>
    <dbReference type="NCBI Taxonomy" id="67353"/>
    <lineage>
        <taxon>Bacteria</taxon>
        <taxon>Bacillati</taxon>
        <taxon>Actinomycetota</taxon>
        <taxon>Actinomycetes</taxon>
        <taxon>Kitasatosporales</taxon>
        <taxon>Streptomycetaceae</taxon>
        <taxon>Streptomyces</taxon>
    </lineage>
</organism>
<dbReference type="Gene3D" id="3.40.50.720">
    <property type="entry name" value="NAD(P)-binding Rossmann-like Domain"/>
    <property type="match status" value="1"/>
</dbReference>
<dbReference type="PANTHER" id="PTHR48079">
    <property type="entry name" value="PROTEIN YEEZ"/>
    <property type="match status" value="1"/>
</dbReference>
<dbReference type="InterPro" id="IPR021295">
    <property type="entry name" value="DUF2867"/>
</dbReference>
<dbReference type="SUPFAM" id="SSF55961">
    <property type="entry name" value="Bet v1-like"/>
    <property type="match status" value="1"/>
</dbReference>
<dbReference type="RefSeq" id="WP_395513319.1">
    <property type="nucleotide sequence ID" value="NZ_JBBDHD010000143.1"/>
</dbReference>
<dbReference type="InterPro" id="IPR051783">
    <property type="entry name" value="NAD(P)-dependent_oxidoreduct"/>
</dbReference>
<dbReference type="PANTHER" id="PTHR48079:SF6">
    <property type="entry name" value="NAD(P)-BINDING DOMAIN-CONTAINING PROTEIN-RELATED"/>
    <property type="match status" value="1"/>
</dbReference>
<dbReference type="InterPro" id="IPR036291">
    <property type="entry name" value="NAD(P)-bd_dom_sf"/>
</dbReference>
<feature type="region of interest" description="Disordered" evidence="1">
    <location>
        <begin position="496"/>
        <end position="517"/>
    </location>
</feature>
<dbReference type="InterPro" id="IPR016040">
    <property type="entry name" value="NAD(P)-bd_dom"/>
</dbReference>
<dbReference type="Pfam" id="PF11066">
    <property type="entry name" value="DUF2867"/>
    <property type="match status" value="1"/>
</dbReference>
<protein>
    <submittedName>
        <fullName evidence="3">SDR family oxidoreductase</fullName>
    </submittedName>
</protein>
<proteinExistence type="predicted"/>
<dbReference type="Proteomes" id="UP001610631">
    <property type="component" value="Unassembled WGS sequence"/>
</dbReference>
<sequence>MPAVTGGLCLVTGATGYIGGRLVPELLNAGYRVRALARSPERLRDHPWAGRVEVARGDVTDGDSLDRALRGVDVAYYLVHALSAGPGFEERDRAAARLFADRARRAGVRRIVYLGGLTPAGPSCEELSPHLRSRAEVGRILLASGVPCTVLRAAVVIGSGSASFEMLRYLTERLPVMITPSWVGTRVQPIAVRDVLRYLVGSAAMPPEVNRAFDIGGPDVLTYEEMMHRYAEVARLPQRRILRVPMLSPGLSSLWIGLVTPVPRALARPLAESLRHEVVCAEHDITRWVPDPPGAPLGFDRALALALERVREARVSTRWSSASLPGAPSDPLPTDPDWAGGSLYTDDRGTEVAAPPEALWRVVEGIGGENGWYSFPLAWAVRGWLDRLVGGAGIRRGRRDASRLRVGDALDFWRVEEIEPGRLLRLRAEMRVPGLAWLEMYAEPDPVHEGRSHYRQRALFHPRGLLGHMYWWAVSPFHAVVFGGMARNIAHAAEQLPAAPGSPSPSLPAPSGPVPRP</sequence>
<dbReference type="SUPFAM" id="SSF51735">
    <property type="entry name" value="NAD(P)-binding Rossmann-fold domains"/>
    <property type="match status" value="1"/>
</dbReference>
<feature type="compositionally biased region" description="Pro residues" evidence="1">
    <location>
        <begin position="500"/>
        <end position="517"/>
    </location>
</feature>
<feature type="domain" description="NAD(P)-binding" evidence="2">
    <location>
        <begin position="13"/>
        <end position="154"/>
    </location>
</feature>
<reference evidence="3 4" key="1">
    <citation type="submission" date="2024-03" db="EMBL/GenBank/DDBJ databases">
        <title>Whole genome sequencing of Streptomyces racemochromogenes, to identify antimicrobial biosynthetic gene clusters.</title>
        <authorList>
            <person name="Suryawanshi P."/>
            <person name="Krishnaraj P.U."/>
            <person name="Arun Y.P."/>
            <person name="Suryawanshi M.P."/>
            <person name="Rakshit O."/>
        </authorList>
    </citation>
    <scope>NUCLEOTIDE SEQUENCE [LARGE SCALE GENOMIC DNA]</scope>
    <source>
        <strain evidence="3 4">AUDT626</strain>
    </source>
</reference>
<dbReference type="EMBL" id="JBBDHD010000143">
    <property type="protein sequence ID" value="MFH7599693.1"/>
    <property type="molecule type" value="Genomic_DNA"/>
</dbReference>
<accession>A0ABW7PMN8</accession>
<name>A0ABW7PMN8_9ACTN</name>
<dbReference type="CDD" id="cd05245">
    <property type="entry name" value="SDR_a2"/>
    <property type="match status" value="1"/>
</dbReference>
<evidence type="ECO:0000313" key="4">
    <source>
        <dbReference type="Proteomes" id="UP001610631"/>
    </source>
</evidence>
<dbReference type="Pfam" id="PF13460">
    <property type="entry name" value="NAD_binding_10"/>
    <property type="match status" value="1"/>
</dbReference>
<evidence type="ECO:0000256" key="1">
    <source>
        <dbReference type="SAM" id="MobiDB-lite"/>
    </source>
</evidence>
<comment type="caution">
    <text evidence="3">The sequence shown here is derived from an EMBL/GenBank/DDBJ whole genome shotgun (WGS) entry which is preliminary data.</text>
</comment>
<evidence type="ECO:0000313" key="3">
    <source>
        <dbReference type="EMBL" id="MFH7599693.1"/>
    </source>
</evidence>
<keyword evidence="4" id="KW-1185">Reference proteome</keyword>